<dbReference type="FunFam" id="3.30.980.10:FF:000004">
    <property type="entry name" value="Alanine--tRNA ligase, cytoplasmic"/>
    <property type="match status" value="1"/>
</dbReference>
<dbReference type="Gene3D" id="6.10.250.550">
    <property type="match status" value="1"/>
</dbReference>
<dbReference type="InterPro" id="IPR003156">
    <property type="entry name" value="DHHA1_dom"/>
</dbReference>
<comment type="cofactor">
    <cofactor evidence="11">
        <name>Zn(2+)</name>
        <dbReference type="ChEBI" id="CHEBI:29105"/>
    </cofactor>
    <text evidence="11">Binds 1 zinc ion per subunit.</text>
</comment>
<evidence type="ECO:0000259" key="12">
    <source>
        <dbReference type="PROSITE" id="PS50860"/>
    </source>
</evidence>
<feature type="binding site" evidence="11">
    <location>
        <position position="593"/>
    </location>
    <ligand>
        <name>Zn(2+)</name>
        <dbReference type="ChEBI" id="CHEBI:29105"/>
    </ligand>
</feature>
<evidence type="ECO:0000256" key="8">
    <source>
        <dbReference type="ARBA" id="ARBA00022884"/>
    </source>
</evidence>
<organism evidence="13 14">
    <name type="scientific">Candidatus Liberibacter americanus str. Sao Paulo</name>
    <dbReference type="NCBI Taxonomy" id="1261131"/>
    <lineage>
        <taxon>Bacteria</taxon>
        <taxon>Pseudomonadati</taxon>
        <taxon>Pseudomonadota</taxon>
        <taxon>Alphaproteobacteria</taxon>
        <taxon>Hyphomicrobiales</taxon>
        <taxon>Rhizobiaceae</taxon>
        <taxon>Liberibacter</taxon>
    </lineage>
</organism>
<dbReference type="InterPro" id="IPR012947">
    <property type="entry name" value="tRNA_SAD"/>
</dbReference>
<dbReference type="InterPro" id="IPR002318">
    <property type="entry name" value="Ala-tRNA-lgiase_IIc"/>
</dbReference>
<evidence type="ECO:0000256" key="7">
    <source>
        <dbReference type="ARBA" id="ARBA00022840"/>
    </source>
</evidence>
<dbReference type="Gene3D" id="3.30.930.10">
    <property type="entry name" value="Bira Bifunctional Protein, Domain 2"/>
    <property type="match status" value="1"/>
</dbReference>
<dbReference type="Gene3D" id="2.40.30.130">
    <property type="match status" value="1"/>
</dbReference>
<dbReference type="EMBL" id="CP006604">
    <property type="protein sequence ID" value="AHA27898.1"/>
    <property type="molecule type" value="Genomic_DNA"/>
</dbReference>
<keyword evidence="6 11" id="KW-0862">Zinc</keyword>
<keyword evidence="4 11" id="KW-0479">Metal-binding</keyword>
<feature type="binding site" evidence="11">
    <location>
        <position position="597"/>
    </location>
    <ligand>
        <name>Zn(2+)</name>
        <dbReference type="ChEBI" id="CHEBI:29105"/>
    </ligand>
</feature>
<dbReference type="SMART" id="SM00863">
    <property type="entry name" value="tRNA_SAD"/>
    <property type="match status" value="1"/>
</dbReference>
<keyword evidence="7 11" id="KW-0067">ATP-binding</keyword>
<dbReference type="GO" id="GO:0000049">
    <property type="term" value="F:tRNA binding"/>
    <property type="evidence" value="ECO:0007669"/>
    <property type="project" value="UniProtKB-KW"/>
</dbReference>
<comment type="similarity">
    <text evidence="1 11">Belongs to the class-II aminoacyl-tRNA synthetase family.</text>
</comment>
<dbReference type="PROSITE" id="PS50860">
    <property type="entry name" value="AA_TRNA_LIGASE_II_ALA"/>
    <property type="match status" value="1"/>
</dbReference>
<dbReference type="EC" id="6.1.1.7" evidence="11"/>
<dbReference type="AlphaFoldDB" id="U6B5E6"/>
<dbReference type="InterPro" id="IPR050058">
    <property type="entry name" value="Ala-tRNA_ligase"/>
</dbReference>
<dbReference type="GO" id="GO:0008270">
    <property type="term" value="F:zinc ion binding"/>
    <property type="evidence" value="ECO:0007669"/>
    <property type="project" value="UniProtKB-UniRule"/>
</dbReference>
<accession>U6B5E6</accession>
<dbReference type="SUPFAM" id="SSF55681">
    <property type="entry name" value="Class II aaRS and biotin synthetases"/>
    <property type="match status" value="1"/>
</dbReference>
<dbReference type="GO" id="GO:0006419">
    <property type="term" value="P:alanyl-tRNA aminoacylation"/>
    <property type="evidence" value="ECO:0007669"/>
    <property type="project" value="UniProtKB-UniRule"/>
</dbReference>
<dbReference type="HOGENOM" id="CLU_004485_1_1_5"/>
<proteinExistence type="inferred from homology"/>
<dbReference type="STRING" id="1261131.lam_547"/>
<keyword evidence="3 11" id="KW-0436">Ligase</keyword>
<dbReference type="GO" id="GO:0005524">
    <property type="term" value="F:ATP binding"/>
    <property type="evidence" value="ECO:0007669"/>
    <property type="project" value="UniProtKB-UniRule"/>
</dbReference>
<dbReference type="CDD" id="cd00673">
    <property type="entry name" value="AlaRS_core"/>
    <property type="match status" value="1"/>
</dbReference>
<comment type="function">
    <text evidence="11">Catalyzes the attachment of alanine to tRNA(Ala) in a two-step reaction: alanine is first activated by ATP to form Ala-AMP and then transferred to the acceptor end of tRNA(Ala). Also edits incorrectly charged Ser-tRNA(Ala) and Gly-tRNA(Ala) via its editing domain.</text>
</comment>
<dbReference type="InterPro" id="IPR045864">
    <property type="entry name" value="aa-tRNA-synth_II/BPL/LPL"/>
</dbReference>
<dbReference type="InterPro" id="IPR018162">
    <property type="entry name" value="Ala-tRNA-ligase_IIc_anticod-bd"/>
</dbReference>
<dbReference type="GO" id="GO:0004813">
    <property type="term" value="F:alanine-tRNA ligase activity"/>
    <property type="evidence" value="ECO:0007669"/>
    <property type="project" value="UniProtKB-UniRule"/>
</dbReference>
<dbReference type="KEGG" id="lar:lam_547"/>
<dbReference type="PANTHER" id="PTHR11777:SF9">
    <property type="entry name" value="ALANINE--TRNA LIGASE, CYTOPLASMIC"/>
    <property type="match status" value="1"/>
</dbReference>
<keyword evidence="11" id="KW-0963">Cytoplasm</keyword>
<evidence type="ECO:0000313" key="14">
    <source>
        <dbReference type="Proteomes" id="UP000017862"/>
    </source>
</evidence>
<dbReference type="SUPFAM" id="SSF55186">
    <property type="entry name" value="ThrRS/AlaRS common domain"/>
    <property type="match status" value="1"/>
</dbReference>
<dbReference type="FunFam" id="3.30.930.10:FF:000004">
    <property type="entry name" value="Alanine--tRNA ligase"/>
    <property type="match status" value="1"/>
</dbReference>
<dbReference type="InterPro" id="IPR018163">
    <property type="entry name" value="Thr/Ala-tRNA-synth_IIc_edit"/>
</dbReference>
<evidence type="ECO:0000256" key="6">
    <source>
        <dbReference type="ARBA" id="ARBA00022833"/>
    </source>
</evidence>
<dbReference type="SUPFAM" id="SSF50447">
    <property type="entry name" value="Translation proteins"/>
    <property type="match status" value="1"/>
</dbReference>
<comment type="catalytic activity">
    <reaction evidence="11">
        <text>tRNA(Ala) + L-alanine + ATP = L-alanyl-tRNA(Ala) + AMP + diphosphate</text>
        <dbReference type="Rhea" id="RHEA:12540"/>
        <dbReference type="Rhea" id="RHEA-COMP:9657"/>
        <dbReference type="Rhea" id="RHEA-COMP:9923"/>
        <dbReference type="ChEBI" id="CHEBI:30616"/>
        <dbReference type="ChEBI" id="CHEBI:33019"/>
        <dbReference type="ChEBI" id="CHEBI:57972"/>
        <dbReference type="ChEBI" id="CHEBI:78442"/>
        <dbReference type="ChEBI" id="CHEBI:78497"/>
        <dbReference type="ChEBI" id="CHEBI:456215"/>
        <dbReference type="EC" id="6.1.1.7"/>
    </reaction>
</comment>
<dbReference type="InterPro" id="IPR009000">
    <property type="entry name" value="Transl_B-barrel_sf"/>
</dbReference>
<name>U6B5E6_9HYPH</name>
<dbReference type="Pfam" id="PF02272">
    <property type="entry name" value="DHHA1"/>
    <property type="match status" value="1"/>
</dbReference>
<protein>
    <recommendedName>
        <fullName evidence="11">Alanine--tRNA ligase</fullName>
        <ecNumber evidence="11">6.1.1.7</ecNumber>
    </recommendedName>
    <alternativeName>
        <fullName evidence="11">Alanyl-tRNA synthetase</fullName>
        <shortName evidence="11">AlaRS</shortName>
    </alternativeName>
</protein>
<dbReference type="GO" id="GO:0005829">
    <property type="term" value="C:cytosol"/>
    <property type="evidence" value="ECO:0007669"/>
    <property type="project" value="TreeGrafter"/>
</dbReference>
<dbReference type="HAMAP" id="MF_00036_B">
    <property type="entry name" value="Ala_tRNA_synth_B"/>
    <property type="match status" value="1"/>
</dbReference>
<keyword evidence="8 11" id="KW-0694">RNA-binding</keyword>
<dbReference type="PANTHER" id="PTHR11777">
    <property type="entry name" value="ALANYL-TRNA SYNTHETASE"/>
    <property type="match status" value="1"/>
</dbReference>
<keyword evidence="2 11" id="KW-0820">tRNA-binding</keyword>
<reference evidence="13 14" key="1">
    <citation type="journal article" date="2014" name="Mol. Plant Microbe Interact.">
        <title>The complete genome sequence of Candidatus Liberibacter americanus, associated with citrus Huanglongbing.</title>
        <authorList>
            <person name="Wulff N.A."/>
            <person name="Zhang S."/>
            <person name="Setubal J.C."/>
            <person name="Almeida N.F."/>
            <person name="Martins E.C."/>
            <person name="Harakava R."/>
            <person name="Kumar D."/>
            <person name="Rangel L.T."/>
            <person name="Foissac X."/>
            <person name="Bove J."/>
            <person name="Gabriel D.W."/>
        </authorList>
    </citation>
    <scope>NUCLEOTIDE SEQUENCE [LARGE SCALE GENOMIC DNA]</scope>
    <source>
        <strain evidence="13 14">Sao Paulo</strain>
    </source>
</reference>
<evidence type="ECO:0000256" key="4">
    <source>
        <dbReference type="ARBA" id="ARBA00022723"/>
    </source>
</evidence>
<dbReference type="PATRIC" id="fig|1261131.3.peg.522"/>
<keyword evidence="9 11" id="KW-0648">Protein biosynthesis</keyword>
<comment type="domain">
    <text evidence="11">Consists of three domains; the N-terminal catalytic domain, the editing domain and the C-terminal C-Ala domain. The editing domain removes incorrectly charged amino acids, while the C-Ala domain, along with tRNA(Ala), serves as a bridge to cooperatively bring together the editing and aminoacylation centers thus stimulating deacylation of misacylated tRNAs.</text>
</comment>
<dbReference type="FunFam" id="3.10.310.40:FF:000001">
    <property type="entry name" value="Alanine--tRNA ligase"/>
    <property type="match status" value="1"/>
</dbReference>
<dbReference type="GO" id="GO:0045892">
    <property type="term" value="P:negative regulation of DNA-templated transcription"/>
    <property type="evidence" value="ECO:0007669"/>
    <property type="project" value="TreeGrafter"/>
</dbReference>
<evidence type="ECO:0000256" key="5">
    <source>
        <dbReference type="ARBA" id="ARBA00022741"/>
    </source>
</evidence>
<dbReference type="Pfam" id="PF07973">
    <property type="entry name" value="tRNA_SAD"/>
    <property type="match status" value="1"/>
</dbReference>
<evidence type="ECO:0000256" key="3">
    <source>
        <dbReference type="ARBA" id="ARBA00022598"/>
    </source>
</evidence>
<feature type="binding site" evidence="11">
    <location>
        <position position="704"/>
    </location>
    <ligand>
        <name>Zn(2+)</name>
        <dbReference type="ChEBI" id="CHEBI:29105"/>
    </ligand>
</feature>
<dbReference type="RefSeq" id="WP_007557251.1">
    <property type="nucleotide sequence ID" value="NC_022793.1"/>
</dbReference>
<dbReference type="GO" id="GO:0002161">
    <property type="term" value="F:aminoacyl-tRNA deacylase activity"/>
    <property type="evidence" value="ECO:0007669"/>
    <property type="project" value="TreeGrafter"/>
</dbReference>
<evidence type="ECO:0000256" key="10">
    <source>
        <dbReference type="ARBA" id="ARBA00023146"/>
    </source>
</evidence>
<evidence type="ECO:0000256" key="1">
    <source>
        <dbReference type="ARBA" id="ARBA00008226"/>
    </source>
</evidence>
<gene>
    <name evidence="11 13" type="primary">alaS</name>
    <name evidence="13" type="ORF">lam_547</name>
</gene>
<keyword evidence="14" id="KW-1185">Reference proteome</keyword>
<keyword evidence="5 11" id="KW-0547">Nucleotide-binding</keyword>
<sequence>MSNLNSIRSTFIEFFKKNGHQFIDSSPLVPKNDPTLMFTNAGMVQFKNIFTGQEFSKYKKVTTVQKCVRAGGKHNDLDNVGRTTRHHTFFEMLGNFSFGDYFKEMAIKLAWDLLTKEFDIDHNRILITVYESDHDSFNLWKIISGLSSDKIIRISGSDNFWSMADIGPCGPCSEIFFDRGDKISGGLPGSGLDGDRYIEMWNLVFMQFDQKSKDERIVLPNPSIDTGMGLERMAAVLQGKVDNYDIDIFKALISASEQITGKKYCGDNIINHRVIVDHLRSSAFLIAEGVLPTNEGRGYVLRRIIRRAMCYARLMGFMDPVMNHLLPTLYSEMGDVYPELIQAQALISSTLEFEYVRFNKTLDRGIALLDEVSSNLEKNAVLAGDIAFKLYDTHGLPLDIMQDILWSRGCNGVDILSFNKALEAQRIKARGHSLGLKGERVESIWLSLNEKYGATQFLGYDINSNPRVNIDDKKRSVNTYHDNYLRNNLDDHGIKSIVLAIVHENKIIDKAESGQTIEIVFNRTPFYAESGGQIGDIGLAIAEDVHIEIIDVQKQKGGILIHHAIVKKGVLRTSMPVLLIINVRNRYHLSLNHSATHLLNWALRTVIGPHVAQKGSLITPDRLRFDITHPQPITNAEIKSIENKVNCVIAQNLSIVTRVMDINDAIASGASTLFGKTYGDKVRVVSIEDNEGNIHSSELCGGTHVYSTGEIMLMHIISESSSSSGIRRIEAITEQKAREYLVEQDDRLKSVANFLKVQPSNVLRRVEEIWEDRRQLQLMDSKRKLTLNIDNLSLHKIADINFMSHVIPDVSSKELRGLIDIVQKKIKSGIVMLIGIDKAKKASVVISVSSDLINRFNAVDLVCLPSKILGGKKGGGRPNIAQSGGPDGKNAGKAIESVISFLKSKTNI</sequence>
<dbReference type="InterPro" id="IPR023033">
    <property type="entry name" value="Ala_tRNA_ligase_euk/bac"/>
</dbReference>
<dbReference type="Pfam" id="PF01411">
    <property type="entry name" value="tRNA-synt_2c"/>
    <property type="match status" value="1"/>
</dbReference>
<comment type="subcellular location">
    <subcellularLocation>
        <location evidence="11">Cytoplasm</location>
    </subcellularLocation>
</comment>
<dbReference type="Proteomes" id="UP000017862">
    <property type="component" value="Chromosome"/>
</dbReference>
<dbReference type="eggNOG" id="COG0013">
    <property type="taxonomic scope" value="Bacteria"/>
</dbReference>
<dbReference type="InterPro" id="IPR018164">
    <property type="entry name" value="Ala-tRNA-synth_IIc_N"/>
</dbReference>
<feature type="binding site" evidence="11">
    <location>
        <position position="700"/>
    </location>
    <ligand>
        <name>Zn(2+)</name>
        <dbReference type="ChEBI" id="CHEBI:29105"/>
    </ligand>
</feature>
<dbReference type="Gene3D" id="3.30.980.10">
    <property type="entry name" value="Threonyl-trna Synthetase, Chain A, domain 2"/>
    <property type="match status" value="1"/>
</dbReference>
<evidence type="ECO:0000313" key="13">
    <source>
        <dbReference type="EMBL" id="AHA27898.1"/>
    </source>
</evidence>
<dbReference type="PRINTS" id="PR00980">
    <property type="entry name" value="TRNASYNTHALA"/>
</dbReference>
<dbReference type="InterPro" id="IPR018165">
    <property type="entry name" value="Ala-tRNA-synth_IIc_core"/>
</dbReference>
<keyword evidence="10 11" id="KW-0030">Aminoacyl-tRNA synthetase</keyword>
<dbReference type="NCBIfam" id="TIGR00344">
    <property type="entry name" value="alaS"/>
    <property type="match status" value="1"/>
</dbReference>
<evidence type="ECO:0000256" key="11">
    <source>
        <dbReference type="HAMAP-Rule" id="MF_00036"/>
    </source>
</evidence>
<dbReference type="Gene3D" id="3.10.310.40">
    <property type="match status" value="1"/>
</dbReference>
<dbReference type="Gene3D" id="3.30.54.20">
    <property type="match status" value="1"/>
</dbReference>
<feature type="domain" description="Alanyl-transfer RNA synthetases family profile" evidence="12">
    <location>
        <begin position="2"/>
        <end position="743"/>
    </location>
</feature>
<evidence type="ECO:0000256" key="2">
    <source>
        <dbReference type="ARBA" id="ARBA00022555"/>
    </source>
</evidence>
<dbReference type="SUPFAM" id="SSF101353">
    <property type="entry name" value="Putative anticodon-binding domain of alanyl-tRNA synthetase (AlaRS)"/>
    <property type="match status" value="1"/>
</dbReference>
<evidence type="ECO:0000256" key="9">
    <source>
        <dbReference type="ARBA" id="ARBA00022917"/>
    </source>
</evidence>